<evidence type="ECO:0000313" key="4">
    <source>
        <dbReference type="Proteomes" id="UP000703661"/>
    </source>
</evidence>
<feature type="compositionally biased region" description="Polar residues" evidence="1">
    <location>
        <begin position="722"/>
        <end position="731"/>
    </location>
</feature>
<feature type="compositionally biased region" description="Low complexity" evidence="1">
    <location>
        <begin position="79"/>
        <end position="126"/>
    </location>
</feature>
<feature type="domain" description="FH2" evidence="2">
    <location>
        <begin position="182"/>
        <end position="686"/>
    </location>
</feature>
<feature type="region of interest" description="Disordered" evidence="1">
    <location>
        <begin position="620"/>
        <end position="652"/>
    </location>
</feature>
<feature type="region of interest" description="Disordered" evidence="1">
    <location>
        <begin position="720"/>
        <end position="743"/>
    </location>
</feature>
<dbReference type="InterPro" id="IPR051144">
    <property type="entry name" value="Formin_homology_domain"/>
</dbReference>
<protein>
    <recommendedName>
        <fullName evidence="2">FH2 domain-containing protein</fullName>
    </recommendedName>
</protein>
<proteinExistence type="predicted"/>
<sequence>MKRFESFEVLRSLVLSLDITSLSRSTMRDGALAMSEASRLRSSTVSLSSIFGSGDLERRMSISSAAVPAGGRGPSNLRSGGPIFSNPSNPSPLSGPYMTRPSRSNSQSLTRSSRSRSNSQSQTRPSLSSFLPQVLPSSPPTGSLALLFAAHPLFASALSSPTVSSPGTSFPGSSRSTTRSSTPVAYQQHLSLDDLLTLEPLLPTEKERRVLEAYQRQNKAEFMNDEAKAVEKLGLSERFMFAISKPIMAPLPDPAGAGEPTTLQWAKANPTLLKGGFSSLNVKSLGKAATPLLSSLANSGSTTGADENPLVIDDYIFAAICMLRFDSDLASTSAQIRELIEGCDDLRKNEKLKVLFLGILKVGNMLNTVYGRKKPTWQQQHYATVAPSSTPTSQQPRGLHGVKSLPNLAAARGAPGSVPPPPPLPPPMVSASSSTPPPPPPPPPPPTNSGGIPPPPPPPPPSGDFKSSTTSIPHPQPQTLPTPSQQQQQSQSSTTQQPQQQGAAGFRLNSLLKLRDVRSLDNKSNLMHYLANMVANTNPELLNLPDQFEFLSKLEQYRTKEILDQVLEHQKAMRKMKEFRRRLQSKVEALVRSLKVAAEAAAAASAASAAEAALAALTAAKSSQEGSEENPAKAFDADEGDEHDQNATGAAAAASAAAIDMAAKREELSTAKQVLEKLDKFLSEAQTKFEGLVDLVESLNRSWKAMAIYFGEKTAADYAIPSSESSDWPPTQKQQQQQQQQLMASRMLTGPRKPPEEIFAVIHEFLTHFREAHMQNEEVQLRARRQAAAAAAVAAAAAKRNSASSIKSRELSSSSPSSSSTKIRDLSSLSSTFLRGGGARPS</sequence>
<dbReference type="InterPro" id="IPR042201">
    <property type="entry name" value="FH2_Formin_sf"/>
</dbReference>
<accession>A0A9P6MMI3</accession>
<comment type="caution">
    <text evidence="3">The sequence shown here is derived from an EMBL/GenBank/DDBJ whole genome shotgun (WGS) entry which is preliminary data.</text>
</comment>
<feature type="region of interest" description="Disordered" evidence="1">
    <location>
        <begin position="409"/>
        <end position="503"/>
    </location>
</feature>
<dbReference type="SMART" id="SM00498">
    <property type="entry name" value="FH2"/>
    <property type="match status" value="1"/>
</dbReference>
<feature type="compositionally biased region" description="Low complexity" evidence="1">
    <location>
        <begin position="481"/>
        <end position="501"/>
    </location>
</feature>
<feature type="compositionally biased region" description="Low complexity" evidence="1">
    <location>
        <begin position="732"/>
        <end position="741"/>
    </location>
</feature>
<feature type="compositionally biased region" description="Pro residues" evidence="1">
    <location>
        <begin position="435"/>
        <end position="462"/>
    </location>
</feature>
<feature type="region of interest" description="Disordered" evidence="1">
    <location>
        <begin position="798"/>
        <end position="842"/>
    </location>
</feature>
<evidence type="ECO:0000313" key="3">
    <source>
        <dbReference type="EMBL" id="KAG0007085.1"/>
    </source>
</evidence>
<reference evidence="3" key="1">
    <citation type="journal article" date="2020" name="Fungal Divers.">
        <title>Resolving the Mortierellaceae phylogeny through synthesis of multi-gene phylogenetics and phylogenomics.</title>
        <authorList>
            <person name="Vandepol N."/>
            <person name="Liber J."/>
            <person name="Desiro A."/>
            <person name="Na H."/>
            <person name="Kennedy M."/>
            <person name="Barry K."/>
            <person name="Grigoriev I.V."/>
            <person name="Miller A.N."/>
            <person name="O'Donnell K."/>
            <person name="Stajich J.E."/>
            <person name="Bonito G."/>
        </authorList>
    </citation>
    <scope>NUCLEOTIDE SEQUENCE</scope>
    <source>
        <strain evidence="3">NRRL 2769</strain>
    </source>
</reference>
<feature type="region of interest" description="Disordered" evidence="1">
    <location>
        <begin position="160"/>
        <end position="184"/>
    </location>
</feature>
<evidence type="ECO:0000256" key="1">
    <source>
        <dbReference type="SAM" id="MobiDB-lite"/>
    </source>
</evidence>
<feature type="compositionally biased region" description="Low complexity" evidence="1">
    <location>
        <begin position="798"/>
        <end position="820"/>
    </location>
</feature>
<dbReference type="Proteomes" id="UP000703661">
    <property type="component" value="Unassembled WGS sequence"/>
</dbReference>
<keyword evidence="4" id="KW-1185">Reference proteome</keyword>
<dbReference type="SUPFAM" id="SSF101447">
    <property type="entry name" value="Formin homology 2 domain (FH2 domain)"/>
    <property type="match status" value="2"/>
</dbReference>
<dbReference type="AlphaFoldDB" id="A0A9P6MMI3"/>
<dbReference type="InterPro" id="IPR015425">
    <property type="entry name" value="FH2_Formin"/>
</dbReference>
<dbReference type="EMBL" id="JAAAID010002506">
    <property type="protein sequence ID" value="KAG0007085.1"/>
    <property type="molecule type" value="Genomic_DNA"/>
</dbReference>
<dbReference type="PANTHER" id="PTHR45733">
    <property type="entry name" value="FORMIN-J"/>
    <property type="match status" value="1"/>
</dbReference>
<feature type="compositionally biased region" description="Pro residues" evidence="1">
    <location>
        <begin position="417"/>
        <end position="428"/>
    </location>
</feature>
<gene>
    <name evidence="3" type="ORF">BGZ80_005039</name>
</gene>
<name>A0A9P6MMI3_9FUNG</name>
<dbReference type="Pfam" id="PF02181">
    <property type="entry name" value="FH2"/>
    <property type="match status" value="1"/>
</dbReference>
<organism evidence="3 4">
    <name type="scientific">Entomortierella chlamydospora</name>
    <dbReference type="NCBI Taxonomy" id="101097"/>
    <lineage>
        <taxon>Eukaryota</taxon>
        <taxon>Fungi</taxon>
        <taxon>Fungi incertae sedis</taxon>
        <taxon>Mucoromycota</taxon>
        <taxon>Mortierellomycotina</taxon>
        <taxon>Mortierellomycetes</taxon>
        <taxon>Mortierellales</taxon>
        <taxon>Mortierellaceae</taxon>
        <taxon>Entomortierella</taxon>
    </lineage>
</organism>
<evidence type="ECO:0000259" key="2">
    <source>
        <dbReference type="SMART" id="SM00498"/>
    </source>
</evidence>
<dbReference type="Gene3D" id="1.20.58.2220">
    <property type="entry name" value="Formin, FH2 domain"/>
    <property type="match status" value="2"/>
</dbReference>
<feature type="region of interest" description="Disordered" evidence="1">
    <location>
        <begin position="66"/>
        <end position="134"/>
    </location>
</feature>